<protein>
    <recommendedName>
        <fullName evidence="2">Mobile element protein</fullName>
    </recommendedName>
</protein>
<sequence>MRYITKLDNEIIKELEKIIKEDKRYKSRYRAQAILLSHIFGCKIRTIYRWFDSFEEKEVAGVYELEGRGRKPLLTIENDAKKVKDYIKKNSI</sequence>
<dbReference type="AlphaFoldDB" id="A0A1W1CKE8"/>
<name>A0A1W1CKE8_9ZZZZ</name>
<gene>
    <name evidence="1" type="ORF">MNB_SV-14-1505</name>
</gene>
<proteinExistence type="predicted"/>
<evidence type="ECO:0000313" key="1">
    <source>
        <dbReference type="EMBL" id="SFV66254.1"/>
    </source>
</evidence>
<reference evidence="1" key="1">
    <citation type="submission" date="2016-10" db="EMBL/GenBank/DDBJ databases">
        <authorList>
            <person name="de Groot N.N."/>
        </authorList>
    </citation>
    <scope>NUCLEOTIDE SEQUENCE</scope>
</reference>
<organism evidence="1">
    <name type="scientific">hydrothermal vent metagenome</name>
    <dbReference type="NCBI Taxonomy" id="652676"/>
    <lineage>
        <taxon>unclassified sequences</taxon>
        <taxon>metagenomes</taxon>
        <taxon>ecological metagenomes</taxon>
    </lineage>
</organism>
<evidence type="ECO:0008006" key="2">
    <source>
        <dbReference type="Google" id="ProtNLM"/>
    </source>
</evidence>
<dbReference type="EMBL" id="FPHN01000199">
    <property type="protein sequence ID" value="SFV66254.1"/>
    <property type="molecule type" value="Genomic_DNA"/>
</dbReference>
<accession>A0A1W1CKE8</accession>